<sequence>MTRTTGSAGWTAGGLLLATVKHWSPRRSSARAAAAVEEQHGCRQGRGGAVKPLRGRHRRRMDRSLAHCRQRTGHRAGRRREERAETPNEVEQLPPAKNSKRIDGLRRRIHLRYMRHCPFRFHQMRRHAK</sequence>
<reference evidence="2" key="1">
    <citation type="submission" date="2018-04" db="EMBL/GenBank/DDBJ databases">
        <title>WGS assembly of Panicum hallii.</title>
        <authorList>
            <person name="Lovell J."/>
            <person name="Jenkins J."/>
            <person name="Lowry D."/>
            <person name="Mamidi S."/>
            <person name="Sreedasyam A."/>
            <person name="Weng X."/>
            <person name="Barry K."/>
            <person name="Bonette J."/>
            <person name="Campitelli B."/>
            <person name="Daum C."/>
            <person name="Gordon S."/>
            <person name="Gould B."/>
            <person name="Lipzen A."/>
            <person name="Macqueen A."/>
            <person name="Palacio-Mejia J."/>
            <person name="Plott C."/>
            <person name="Shakirov E."/>
            <person name="Shu S."/>
            <person name="Yoshinaga Y."/>
            <person name="Zane M."/>
            <person name="Rokhsar D."/>
            <person name="Grimwood J."/>
            <person name="Schmutz J."/>
            <person name="Juenger T."/>
        </authorList>
    </citation>
    <scope>NUCLEOTIDE SEQUENCE [LARGE SCALE GENOMIC DNA]</scope>
    <source>
        <strain evidence="2">FIL2</strain>
    </source>
</reference>
<feature type="compositionally biased region" description="Basic residues" evidence="1">
    <location>
        <begin position="53"/>
        <end position="78"/>
    </location>
</feature>
<name>A0A2S3IAN9_9POAL</name>
<gene>
    <name evidence="2" type="ORF">PAHAL_7G298900</name>
</gene>
<proteinExistence type="predicted"/>
<dbReference type="AlphaFoldDB" id="A0A2S3IAN9"/>
<dbReference type="EMBL" id="CM008052">
    <property type="protein sequence ID" value="PAN40199.1"/>
    <property type="molecule type" value="Genomic_DNA"/>
</dbReference>
<organism evidence="2">
    <name type="scientific">Panicum hallii</name>
    <dbReference type="NCBI Taxonomy" id="206008"/>
    <lineage>
        <taxon>Eukaryota</taxon>
        <taxon>Viridiplantae</taxon>
        <taxon>Streptophyta</taxon>
        <taxon>Embryophyta</taxon>
        <taxon>Tracheophyta</taxon>
        <taxon>Spermatophyta</taxon>
        <taxon>Magnoliopsida</taxon>
        <taxon>Liliopsida</taxon>
        <taxon>Poales</taxon>
        <taxon>Poaceae</taxon>
        <taxon>PACMAD clade</taxon>
        <taxon>Panicoideae</taxon>
        <taxon>Panicodae</taxon>
        <taxon>Paniceae</taxon>
        <taxon>Panicinae</taxon>
        <taxon>Panicum</taxon>
        <taxon>Panicum sect. Panicum</taxon>
    </lineage>
</organism>
<accession>A0A2S3IAN9</accession>
<dbReference type="Gramene" id="PAN40199">
    <property type="protein sequence ID" value="PAN40199"/>
    <property type="gene ID" value="PAHAL_7G298900"/>
</dbReference>
<evidence type="ECO:0000313" key="2">
    <source>
        <dbReference type="EMBL" id="PAN40199.1"/>
    </source>
</evidence>
<dbReference type="Proteomes" id="UP000243499">
    <property type="component" value="Chromosome 7"/>
</dbReference>
<protein>
    <submittedName>
        <fullName evidence="2">Uncharacterized protein</fullName>
    </submittedName>
</protein>
<evidence type="ECO:0000256" key="1">
    <source>
        <dbReference type="SAM" id="MobiDB-lite"/>
    </source>
</evidence>
<feature type="region of interest" description="Disordered" evidence="1">
    <location>
        <begin position="36"/>
        <end position="100"/>
    </location>
</feature>